<evidence type="ECO:0000313" key="2">
    <source>
        <dbReference type="Proteomes" id="UP000680638"/>
    </source>
</evidence>
<keyword evidence="2" id="KW-1185">Reference proteome</keyword>
<evidence type="ECO:0000313" key="1">
    <source>
        <dbReference type="EMBL" id="GIO65251.1"/>
    </source>
</evidence>
<comment type="caution">
    <text evidence="1">The sequence shown here is derived from an EMBL/GenBank/DDBJ whole genome shotgun (WGS) entry which is preliminary data.</text>
</comment>
<dbReference type="InterPro" id="IPR043519">
    <property type="entry name" value="NT_sf"/>
</dbReference>
<organism evidence="1 2">
    <name type="scientific">Paenibacillus cookii</name>
    <dbReference type="NCBI Taxonomy" id="157839"/>
    <lineage>
        <taxon>Bacteria</taxon>
        <taxon>Bacillati</taxon>
        <taxon>Bacillota</taxon>
        <taxon>Bacilli</taxon>
        <taxon>Bacillales</taxon>
        <taxon>Paenibacillaceae</taxon>
        <taxon>Paenibacillus</taxon>
    </lineage>
</organism>
<evidence type="ECO:0008006" key="3">
    <source>
        <dbReference type="Google" id="ProtNLM"/>
    </source>
</evidence>
<dbReference type="Gene3D" id="3.30.460.40">
    <property type="match status" value="1"/>
</dbReference>
<accession>A0ABQ4LR35</accession>
<dbReference type="RefSeq" id="WP_212946835.1">
    <property type="nucleotide sequence ID" value="NZ_BORW01000001.1"/>
</dbReference>
<protein>
    <recommendedName>
        <fullName evidence="3">Nucleotidyl transferase AbiEii/AbiGii toxin family protein</fullName>
    </recommendedName>
</protein>
<dbReference type="SUPFAM" id="SSF81301">
    <property type="entry name" value="Nucleotidyltransferase"/>
    <property type="match status" value="1"/>
</dbReference>
<name>A0ABQ4LR35_9BACL</name>
<dbReference type="Proteomes" id="UP000680638">
    <property type="component" value="Unassembled WGS sequence"/>
</dbReference>
<sequence>MQVSSELHHALQQLSERFGQAGNCWLVGGSCGLLLQNVRLDAMPRDIDVYADGVRVSRLHVLLNDLAVDEPEVSRTDTYHSTLSHYKLGDYLMELVGSFKVHASGSRYEVLVENLLLPEAKTAEIGGFSIPLMPLGHELVFNVLRERPDRYQAIAATMTTDLGSHMPLLRRIFETCRLSRKHAVQIEKLLGLNGDGSHFRVAPEEPLHDEA</sequence>
<gene>
    <name evidence="1" type="ORF">J21TS3_00720</name>
</gene>
<reference evidence="1 2" key="1">
    <citation type="submission" date="2021-03" db="EMBL/GenBank/DDBJ databases">
        <title>Antimicrobial resistance genes in bacteria isolated from Japanese honey, and their potential for conferring macrolide and lincosamide resistance in the American foulbrood pathogen Paenibacillus larvae.</title>
        <authorList>
            <person name="Okamoto M."/>
            <person name="Kumagai M."/>
            <person name="Kanamori H."/>
            <person name="Takamatsu D."/>
        </authorList>
    </citation>
    <scope>NUCLEOTIDE SEQUENCE [LARGE SCALE GENOMIC DNA]</scope>
    <source>
        <strain evidence="1 2">J21TS3</strain>
    </source>
</reference>
<proteinExistence type="predicted"/>
<dbReference type="EMBL" id="BORW01000001">
    <property type="protein sequence ID" value="GIO65251.1"/>
    <property type="molecule type" value="Genomic_DNA"/>
</dbReference>